<evidence type="ECO:0008006" key="3">
    <source>
        <dbReference type="Google" id="ProtNLM"/>
    </source>
</evidence>
<protein>
    <recommendedName>
        <fullName evidence="3">Cell surface protein</fullName>
    </recommendedName>
</protein>
<dbReference type="InterPro" id="IPR011047">
    <property type="entry name" value="Quinoprotein_ADH-like_sf"/>
</dbReference>
<dbReference type="EMBL" id="ATBP01001908">
    <property type="protein sequence ID" value="ETR66555.1"/>
    <property type="molecule type" value="Genomic_DNA"/>
</dbReference>
<dbReference type="Proteomes" id="UP000189670">
    <property type="component" value="Unassembled WGS sequence"/>
</dbReference>
<dbReference type="Gene3D" id="2.40.128.630">
    <property type="match status" value="1"/>
</dbReference>
<name>A0A1V1NVH4_9BACT</name>
<organism evidence="1 2">
    <name type="scientific">Candidatus Magnetoglobus multicellularis str. Araruama</name>
    <dbReference type="NCBI Taxonomy" id="890399"/>
    <lineage>
        <taxon>Bacteria</taxon>
        <taxon>Pseudomonadati</taxon>
        <taxon>Thermodesulfobacteriota</taxon>
        <taxon>Desulfobacteria</taxon>
        <taxon>Desulfobacterales</taxon>
        <taxon>Desulfobacteraceae</taxon>
        <taxon>Candidatus Magnetoglobus</taxon>
    </lineage>
</organism>
<dbReference type="SMART" id="SM00564">
    <property type="entry name" value="PQQ"/>
    <property type="match status" value="2"/>
</dbReference>
<accession>A0A1V1NVH4</accession>
<dbReference type="AlphaFoldDB" id="A0A1V1NVH4"/>
<sequence>MEILYKNVGYSSPTLDKDDNIYVGSANHTFYAFNSEGILKWTYTTDGDIKTSPSINADGTIYFASNDSNLYAIGFAENEGELYGKITHWGINDPISKAVITVSNEKSIHILVTR</sequence>
<reference evidence="2" key="1">
    <citation type="submission" date="2012-11" db="EMBL/GenBank/DDBJ databases">
        <authorList>
            <person name="Lucero-Rivera Y.E."/>
            <person name="Tovar-Ramirez D."/>
        </authorList>
    </citation>
    <scope>NUCLEOTIDE SEQUENCE [LARGE SCALE GENOMIC DNA]</scope>
    <source>
        <strain evidence="2">Araruama</strain>
    </source>
</reference>
<comment type="caution">
    <text evidence="1">The sequence shown here is derived from an EMBL/GenBank/DDBJ whole genome shotgun (WGS) entry which is preliminary data.</text>
</comment>
<proteinExistence type="predicted"/>
<dbReference type="InterPro" id="IPR018391">
    <property type="entry name" value="PQQ_b-propeller_rpt"/>
</dbReference>
<gene>
    <name evidence="1" type="ORF">OMM_12648</name>
</gene>
<evidence type="ECO:0000313" key="2">
    <source>
        <dbReference type="Proteomes" id="UP000189670"/>
    </source>
</evidence>
<evidence type="ECO:0000313" key="1">
    <source>
        <dbReference type="EMBL" id="ETR66555.1"/>
    </source>
</evidence>
<dbReference type="SUPFAM" id="SSF50998">
    <property type="entry name" value="Quinoprotein alcohol dehydrogenase-like"/>
    <property type="match status" value="1"/>
</dbReference>